<dbReference type="PRINTS" id="PR00081">
    <property type="entry name" value="GDHRDH"/>
</dbReference>
<gene>
    <name evidence="5" type="ORF">KTT_09110</name>
</gene>
<dbReference type="FunFam" id="3.40.50.720:FF:000084">
    <property type="entry name" value="Short-chain dehydrogenase reductase"/>
    <property type="match status" value="1"/>
</dbReference>
<dbReference type="Gene3D" id="3.40.50.720">
    <property type="entry name" value="NAD(P)-binding Rossmann-like Domain"/>
    <property type="match status" value="1"/>
</dbReference>
<evidence type="ECO:0000256" key="1">
    <source>
        <dbReference type="ARBA" id="ARBA00006484"/>
    </source>
</evidence>
<dbReference type="PIRSF" id="PIRSF000126">
    <property type="entry name" value="11-beta-HSD1"/>
    <property type="match status" value="1"/>
</dbReference>
<evidence type="ECO:0000313" key="5">
    <source>
        <dbReference type="EMBL" id="GCE11052.1"/>
    </source>
</evidence>
<evidence type="ECO:0000256" key="2">
    <source>
        <dbReference type="ARBA" id="ARBA00023002"/>
    </source>
</evidence>
<accession>A0A401ZW74</accession>
<dbReference type="PANTHER" id="PTHR44196:SF1">
    <property type="entry name" value="DEHYDROGENASE_REDUCTASE SDR FAMILY MEMBER 7B"/>
    <property type="match status" value="1"/>
</dbReference>
<protein>
    <submittedName>
        <fullName evidence="5">NAD(P)-dependent oxidoreductase</fullName>
    </submittedName>
</protein>
<dbReference type="Pfam" id="PF00106">
    <property type="entry name" value="adh_short"/>
    <property type="match status" value="1"/>
</dbReference>
<dbReference type="AlphaFoldDB" id="A0A401ZW74"/>
<dbReference type="PROSITE" id="PS00061">
    <property type="entry name" value="ADH_SHORT"/>
    <property type="match status" value="1"/>
</dbReference>
<organism evidence="5 6">
    <name type="scientific">Tengunoibacter tsumagoiensis</name>
    <dbReference type="NCBI Taxonomy" id="2014871"/>
    <lineage>
        <taxon>Bacteria</taxon>
        <taxon>Bacillati</taxon>
        <taxon>Chloroflexota</taxon>
        <taxon>Ktedonobacteria</taxon>
        <taxon>Ktedonobacterales</taxon>
        <taxon>Dictyobacteraceae</taxon>
        <taxon>Tengunoibacter</taxon>
    </lineage>
</organism>
<evidence type="ECO:0000313" key="6">
    <source>
        <dbReference type="Proteomes" id="UP000287352"/>
    </source>
</evidence>
<reference evidence="6" key="1">
    <citation type="submission" date="2018-12" db="EMBL/GenBank/DDBJ databases">
        <title>Tengunoibacter tsumagoiensis gen. nov., sp. nov., Dictyobacter kobayashii sp. nov., D. alpinus sp. nov., and D. joshuensis sp. nov. and description of Dictyobacteraceae fam. nov. within the order Ktedonobacterales isolated from Tengu-no-mugimeshi.</title>
        <authorList>
            <person name="Wang C.M."/>
            <person name="Zheng Y."/>
            <person name="Sakai Y."/>
            <person name="Toyoda A."/>
            <person name="Minakuchi Y."/>
            <person name="Abe K."/>
            <person name="Yokota A."/>
            <person name="Yabe S."/>
        </authorList>
    </citation>
    <scope>NUCLEOTIDE SEQUENCE [LARGE SCALE GENOMIC DNA]</scope>
    <source>
        <strain evidence="6">Uno3</strain>
    </source>
</reference>
<dbReference type="SUPFAM" id="SSF51735">
    <property type="entry name" value="NAD(P)-binding Rossmann-fold domains"/>
    <property type="match status" value="1"/>
</dbReference>
<comment type="caution">
    <text evidence="5">The sequence shown here is derived from an EMBL/GenBank/DDBJ whole genome shotgun (WGS) entry which is preliminary data.</text>
</comment>
<feature type="domain" description="Ketoreductase" evidence="4">
    <location>
        <begin position="10"/>
        <end position="194"/>
    </location>
</feature>
<dbReference type="GO" id="GO:0016020">
    <property type="term" value="C:membrane"/>
    <property type="evidence" value="ECO:0007669"/>
    <property type="project" value="TreeGrafter"/>
</dbReference>
<dbReference type="Proteomes" id="UP000287352">
    <property type="component" value="Unassembled WGS sequence"/>
</dbReference>
<dbReference type="InterPro" id="IPR020904">
    <property type="entry name" value="Sc_DH/Rdtase_CS"/>
</dbReference>
<evidence type="ECO:0000256" key="3">
    <source>
        <dbReference type="RuleBase" id="RU000363"/>
    </source>
</evidence>
<dbReference type="SMART" id="SM00822">
    <property type="entry name" value="PKS_KR"/>
    <property type="match status" value="1"/>
</dbReference>
<dbReference type="GO" id="GO:0016491">
    <property type="term" value="F:oxidoreductase activity"/>
    <property type="evidence" value="ECO:0007669"/>
    <property type="project" value="UniProtKB-KW"/>
</dbReference>
<comment type="similarity">
    <text evidence="1 3">Belongs to the short-chain dehydrogenases/reductases (SDR) family.</text>
</comment>
<dbReference type="CDD" id="cd05233">
    <property type="entry name" value="SDR_c"/>
    <property type="match status" value="1"/>
</dbReference>
<dbReference type="PANTHER" id="PTHR44196">
    <property type="entry name" value="DEHYDROGENASE/REDUCTASE SDR FAMILY MEMBER 7B"/>
    <property type="match status" value="1"/>
</dbReference>
<dbReference type="PRINTS" id="PR00080">
    <property type="entry name" value="SDRFAMILY"/>
</dbReference>
<dbReference type="EMBL" id="BIFR01000001">
    <property type="protein sequence ID" value="GCE11052.1"/>
    <property type="molecule type" value="Genomic_DNA"/>
</dbReference>
<proteinExistence type="inferred from homology"/>
<evidence type="ECO:0000259" key="4">
    <source>
        <dbReference type="SMART" id="SM00822"/>
    </source>
</evidence>
<keyword evidence="6" id="KW-1185">Reference proteome</keyword>
<dbReference type="RefSeq" id="WP_161975272.1">
    <property type="nucleotide sequence ID" value="NZ_BIFR01000001.1"/>
</dbReference>
<keyword evidence="2" id="KW-0560">Oxidoreductase</keyword>
<sequence>MQESKGIEGKVVVLTGATGGIGRITAEMFARHGAKVVLVAQQVAALEMLETELTGFGADVMSVPADITDPTAIQQLQHEVQENYGSVDILINNAAIAIMKPVSEITSAEWNRMMDVNLFAGLRLIQAFLPGMQERHSGVIVNMAAAVGRNGYPNLAIYSATKAAVIAFSEALAKEVRRAGVQVYTICPHGVDTSLYHSLFGDADSNKLLKPEYVAQEILKVVMGQSSIRSGQTLELVLKLDEKGVTPQVK</sequence>
<dbReference type="InterPro" id="IPR057326">
    <property type="entry name" value="KR_dom"/>
</dbReference>
<name>A0A401ZW74_9CHLR</name>
<dbReference type="InterPro" id="IPR002347">
    <property type="entry name" value="SDR_fam"/>
</dbReference>
<dbReference type="InterPro" id="IPR036291">
    <property type="entry name" value="NAD(P)-bd_dom_sf"/>
</dbReference>